<comment type="caution">
    <text evidence="1">The sequence shown here is derived from an EMBL/GenBank/DDBJ whole genome shotgun (WGS) entry which is preliminary data.</text>
</comment>
<organism evidence="1 2">
    <name type="scientific">Brachionus plicatilis</name>
    <name type="common">Marine rotifer</name>
    <name type="synonym">Brachionus muelleri</name>
    <dbReference type="NCBI Taxonomy" id="10195"/>
    <lineage>
        <taxon>Eukaryota</taxon>
        <taxon>Metazoa</taxon>
        <taxon>Spiralia</taxon>
        <taxon>Gnathifera</taxon>
        <taxon>Rotifera</taxon>
        <taxon>Eurotatoria</taxon>
        <taxon>Monogononta</taxon>
        <taxon>Pseudotrocha</taxon>
        <taxon>Ploima</taxon>
        <taxon>Brachionidae</taxon>
        <taxon>Brachionus</taxon>
    </lineage>
</organism>
<dbReference type="Proteomes" id="UP000276133">
    <property type="component" value="Unassembled WGS sequence"/>
</dbReference>
<gene>
    <name evidence="1" type="ORF">BpHYR1_017943</name>
</gene>
<evidence type="ECO:0000313" key="2">
    <source>
        <dbReference type="Proteomes" id="UP000276133"/>
    </source>
</evidence>
<keyword evidence="2" id="KW-1185">Reference proteome</keyword>
<dbReference type="EMBL" id="REGN01007959">
    <property type="protein sequence ID" value="RNA04798.1"/>
    <property type="molecule type" value="Genomic_DNA"/>
</dbReference>
<dbReference type="AlphaFoldDB" id="A0A3M7Q1I1"/>
<proteinExistence type="predicted"/>
<protein>
    <submittedName>
        <fullName evidence="1">Uncharacterized protein</fullName>
    </submittedName>
</protein>
<evidence type="ECO:0000313" key="1">
    <source>
        <dbReference type="EMBL" id="RNA04798.1"/>
    </source>
</evidence>
<reference evidence="1 2" key="1">
    <citation type="journal article" date="2018" name="Sci. Rep.">
        <title>Genomic signatures of local adaptation to the degree of environmental predictability in rotifers.</title>
        <authorList>
            <person name="Franch-Gras L."/>
            <person name="Hahn C."/>
            <person name="Garcia-Roger E.M."/>
            <person name="Carmona M.J."/>
            <person name="Serra M."/>
            <person name="Gomez A."/>
        </authorList>
    </citation>
    <scope>NUCLEOTIDE SEQUENCE [LARGE SCALE GENOMIC DNA]</scope>
    <source>
        <strain evidence="1">HYR1</strain>
    </source>
</reference>
<name>A0A3M7Q1I1_BRAPC</name>
<sequence length="69" mass="8493">MLQFSVTKILRNEEDDLPYSIVYLRNTSFQSKFNYRSYIFHYSIQHMLKICYDFTMDDLKNSRKLGDYF</sequence>
<accession>A0A3M7Q1I1</accession>